<organism evidence="7 8">
    <name type="scientific">Mesorhizobium vachelliae</name>
    <dbReference type="NCBI Taxonomy" id="3072309"/>
    <lineage>
        <taxon>Bacteria</taxon>
        <taxon>Pseudomonadati</taxon>
        <taxon>Pseudomonadota</taxon>
        <taxon>Alphaproteobacteria</taxon>
        <taxon>Hyphomicrobiales</taxon>
        <taxon>Phyllobacteriaceae</taxon>
        <taxon>Mesorhizobium</taxon>
    </lineage>
</organism>
<proteinExistence type="inferred from homology"/>
<dbReference type="CDD" id="cd02010">
    <property type="entry name" value="TPP_ALS"/>
    <property type="match status" value="1"/>
</dbReference>
<dbReference type="RefSeq" id="WP_320247628.1">
    <property type="nucleotide sequence ID" value="NZ_JAVIIQ010000004.1"/>
</dbReference>
<dbReference type="InterPro" id="IPR012000">
    <property type="entry name" value="Thiamin_PyroP_enz_cen_dom"/>
</dbReference>
<feature type="domain" description="Thiamine pyrophosphate enzyme central" evidence="4">
    <location>
        <begin position="188"/>
        <end position="320"/>
    </location>
</feature>
<feature type="domain" description="Thiamine pyrophosphate enzyme N-terminal TPP-binding" evidence="6">
    <location>
        <begin position="3"/>
        <end position="116"/>
    </location>
</feature>
<comment type="caution">
    <text evidence="7">The sequence shown here is derived from an EMBL/GenBank/DDBJ whole genome shotgun (WGS) entry which is preliminary data.</text>
</comment>
<name>A0ABU5A2C7_9HYPH</name>
<dbReference type="Proteomes" id="UP001285154">
    <property type="component" value="Unassembled WGS sequence"/>
</dbReference>
<dbReference type="Pfam" id="PF02775">
    <property type="entry name" value="TPP_enzyme_C"/>
    <property type="match status" value="1"/>
</dbReference>
<dbReference type="Gene3D" id="3.40.50.970">
    <property type="match status" value="2"/>
</dbReference>
<evidence type="ECO:0000259" key="5">
    <source>
        <dbReference type="Pfam" id="PF02775"/>
    </source>
</evidence>
<evidence type="ECO:0000259" key="6">
    <source>
        <dbReference type="Pfam" id="PF02776"/>
    </source>
</evidence>
<dbReference type="InterPro" id="IPR012001">
    <property type="entry name" value="Thiamin_PyroP_enz_TPP-bd_dom"/>
</dbReference>
<dbReference type="EMBL" id="JAVIIQ010000004">
    <property type="protein sequence ID" value="MDX8531830.1"/>
    <property type="molecule type" value="Genomic_DNA"/>
</dbReference>
<evidence type="ECO:0000256" key="3">
    <source>
        <dbReference type="RuleBase" id="RU362132"/>
    </source>
</evidence>
<dbReference type="InterPro" id="IPR011766">
    <property type="entry name" value="TPP_enzyme_TPP-bd"/>
</dbReference>
<dbReference type="EC" id="2.2.1.6" evidence="7"/>
<dbReference type="PANTHER" id="PTHR18968:SF129">
    <property type="entry name" value="ACETOLACTATE SYNTHASE"/>
    <property type="match status" value="1"/>
</dbReference>
<dbReference type="CDD" id="cd07035">
    <property type="entry name" value="TPP_PYR_POX_like"/>
    <property type="match status" value="1"/>
</dbReference>
<reference evidence="7 8" key="1">
    <citation type="submission" date="2023-08" db="EMBL/GenBank/DDBJ databases">
        <title>Implementing the SeqCode for naming new Mesorhizobium species isolated from Vachellia karroo root nodules.</title>
        <authorList>
            <person name="Van Lill M."/>
        </authorList>
    </citation>
    <scope>NUCLEOTIDE SEQUENCE [LARGE SCALE GENOMIC DNA]</scope>
    <source>
        <strain evidence="7 8">VK25D</strain>
    </source>
</reference>
<dbReference type="PANTHER" id="PTHR18968">
    <property type="entry name" value="THIAMINE PYROPHOSPHATE ENZYMES"/>
    <property type="match status" value="1"/>
</dbReference>
<dbReference type="InterPro" id="IPR045229">
    <property type="entry name" value="TPP_enz"/>
</dbReference>
<dbReference type="InterPro" id="IPR029061">
    <property type="entry name" value="THDP-binding"/>
</dbReference>
<dbReference type="GO" id="GO:0003984">
    <property type="term" value="F:acetolactate synthase activity"/>
    <property type="evidence" value="ECO:0007669"/>
    <property type="project" value="UniProtKB-EC"/>
</dbReference>
<accession>A0ABU5A2C7</accession>
<comment type="similarity">
    <text evidence="1 3">Belongs to the TPP enzyme family.</text>
</comment>
<evidence type="ECO:0000313" key="7">
    <source>
        <dbReference type="EMBL" id="MDX8531830.1"/>
    </source>
</evidence>
<dbReference type="SUPFAM" id="SSF52518">
    <property type="entry name" value="Thiamin diphosphate-binding fold (THDP-binding)"/>
    <property type="match status" value="2"/>
</dbReference>
<protein>
    <submittedName>
        <fullName evidence="7">Acetolactate synthase large subunit</fullName>
        <ecNumber evidence="7">2.2.1.6</ecNumber>
    </submittedName>
</protein>
<dbReference type="Pfam" id="PF00205">
    <property type="entry name" value="TPP_enzyme_M"/>
    <property type="match status" value="1"/>
</dbReference>
<dbReference type="SUPFAM" id="SSF52467">
    <property type="entry name" value="DHS-like NAD/FAD-binding domain"/>
    <property type="match status" value="1"/>
</dbReference>
<evidence type="ECO:0000313" key="8">
    <source>
        <dbReference type="Proteomes" id="UP001285154"/>
    </source>
</evidence>
<evidence type="ECO:0000256" key="1">
    <source>
        <dbReference type="ARBA" id="ARBA00007812"/>
    </source>
</evidence>
<keyword evidence="8" id="KW-1185">Reference proteome</keyword>
<dbReference type="NCBIfam" id="NF006187">
    <property type="entry name" value="PRK08322.1"/>
    <property type="match status" value="1"/>
</dbReference>
<gene>
    <name evidence="7" type="ORF">RFM42_12600</name>
</gene>
<evidence type="ECO:0000256" key="2">
    <source>
        <dbReference type="ARBA" id="ARBA00023052"/>
    </source>
</evidence>
<sequence length="552" mass="59805">MSKGSDLLVAALENEGVDRIFGIPGEENLDVVESIRKSSIELILTRHEQAAAFMAATHGRLTGRPGVCITTLGPGALNLTTGAAYALLGAMPMVMITGQKGVRSSRQARFQIVDVVAAMKPLTKLSRQIVSPRMIPGVVREAFRVAGEERPGPVHLELPEDIAAEECDAVAPIPPHPVELPLASPLALDRAAQMIIEAQRPLAMMGAAASRPRSTSDLAQFVLRTGIPYFTTQMGKGTVPGGTELYMGTAALSERDYVHEAIERADLIITIGHDTVEKPPFIMGADGPKVIHVGYQPATVEQVYFPQTEVIGDIGASLRLLADRLEGNIPNAQALLPLREGILSRIAARDSEDRFTPQRLVHDVRAVMPADGILALDNGMYKIWFARNYRTRVANTLLLDNALATMGAGLPSAMMAAMLFPERRVMAVCGDGGFMMNSQELETAVRLKLNLVVLVIEDHAFGMIRWKQAVDDFPDFGMTFGNPDFVRYAEAYGAKGTRVGAIAELRPALEQAFAEGGVNLVVVPIDYSENERVLVEELRHRLPWPVSPVPNG</sequence>
<dbReference type="Gene3D" id="3.40.50.1220">
    <property type="entry name" value="TPP-binding domain"/>
    <property type="match status" value="1"/>
</dbReference>
<evidence type="ECO:0000259" key="4">
    <source>
        <dbReference type="Pfam" id="PF00205"/>
    </source>
</evidence>
<feature type="domain" description="Thiamine pyrophosphate enzyme TPP-binding" evidence="5">
    <location>
        <begin position="377"/>
        <end position="523"/>
    </location>
</feature>
<dbReference type="InterPro" id="IPR029035">
    <property type="entry name" value="DHS-like_NAD/FAD-binding_dom"/>
</dbReference>
<keyword evidence="7" id="KW-0808">Transferase</keyword>
<keyword evidence="2 3" id="KW-0786">Thiamine pyrophosphate</keyword>
<dbReference type="Pfam" id="PF02776">
    <property type="entry name" value="TPP_enzyme_N"/>
    <property type="match status" value="1"/>
</dbReference>